<organism evidence="1">
    <name type="scientific">Herelleviridae sp. cttEB8</name>
    <dbReference type="NCBI Taxonomy" id="2825832"/>
    <lineage>
        <taxon>Viruses</taxon>
        <taxon>Duplodnaviria</taxon>
        <taxon>Heunggongvirae</taxon>
        <taxon>Uroviricota</taxon>
        <taxon>Caudoviricetes</taxon>
        <taxon>Herelleviridae</taxon>
    </lineage>
</organism>
<sequence>MYPNKIRISNGEGQVSITAISRAFEVGQVAEDFDLSKYTSVEHDSDKNFLVIPLTAGTIKVHLCGAPSIETYTISEVEVSAYIGSPMPYLIDKVFVTGTTAQFNIGL</sequence>
<evidence type="ECO:0000313" key="1">
    <source>
        <dbReference type="EMBL" id="DAE02269.1"/>
    </source>
</evidence>
<name>A0A8S5P6M7_9CAUD</name>
<proteinExistence type="predicted"/>
<dbReference type="EMBL" id="BK015344">
    <property type="protein sequence ID" value="DAE02269.1"/>
    <property type="molecule type" value="Genomic_DNA"/>
</dbReference>
<accession>A0A8S5P6M7</accession>
<protein>
    <submittedName>
        <fullName evidence="1">Uncharacterized protein</fullName>
    </submittedName>
</protein>
<reference evidence="1" key="1">
    <citation type="journal article" date="2021" name="Proc. Natl. Acad. Sci. U.S.A.">
        <title>A Catalog of Tens of Thousands of Viruses from Human Metagenomes Reveals Hidden Associations with Chronic Diseases.</title>
        <authorList>
            <person name="Tisza M.J."/>
            <person name="Buck C.B."/>
        </authorList>
    </citation>
    <scope>NUCLEOTIDE SEQUENCE</scope>
    <source>
        <strain evidence="1">CttEB8</strain>
    </source>
</reference>